<dbReference type="EMBL" id="GG738913">
    <property type="protein sequence ID" value="EFC37936.1"/>
    <property type="molecule type" value="Genomic_DNA"/>
</dbReference>
<evidence type="ECO:0000313" key="2">
    <source>
        <dbReference type="EMBL" id="EFC37936.1"/>
    </source>
</evidence>
<dbReference type="Proteomes" id="UP000006671">
    <property type="component" value="Unassembled WGS sequence"/>
</dbReference>
<protein>
    <submittedName>
        <fullName evidence="2">Predicted protein</fullName>
    </submittedName>
</protein>
<feature type="signal peptide" evidence="1">
    <location>
        <begin position="1"/>
        <end position="25"/>
    </location>
</feature>
<name>D2VZ62_NAEGR</name>
<dbReference type="GeneID" id="8863361"/>
<feature type="chain" id="PRO_5003038478" evidence="1">
    <location>
        <begin position="26"/>
        <end position="329"/>
    </location>
</feature>
<dbReference type="OMA" id="IFITKAP"/>
<proteinExistence type="predicted"/>
<dbReference type="AlphaFoldDB" id="D2VZ62"/>
<accession>D2VZ62</accession>
<keyword evidence="3" id="KW-1185">Reference proteome</keyword>
<evidence type="ECO:0000313" key="3">
    <source>
        <dbReference type="Proteomes" id="UP000006671"/>
    </source>
</evidence>
<organism evidence="3">
    <name type="scientific">Naegleria gruberi</name>
    <name type="common">Amoeba</name>
    <dbReference type="NCBI Taxonomy" id="5762"/>
    <lineage>
        <taxon>Eukaryota</taxon>
        <taxon>Discoba</taxon>
        <taxon>Heterolobosea</taxon>
        <taxon>Tetramitia</taxon>
        <taxon>Eutetramitia</taxon>
        <taxon>Vahlkampfiidae</taxon>
        <taxon>Naegleria</taxon>
    </lineage>
</organism>
<keyword evidence="1" id="KW-0732">Signal</keyword>
<dbReference type="VEuPathDB" id="AmoebaDB:NAEGRDRAFT_53421"/>
<dbReference type="OrthoDB" id="10350213at2759"/>
<evidence type="ECO:0000256" key="1">
    <source>
        <dbReference type="SAM" id="SignalP"/>
    </source>
</evidence>
<dbReference type="RefSeq" id="XP_002670680.1">
    <property type="nucleotide sequence ID" value="XM_002670634.1"/>
</dbReference>
<reference evidence="2 3" key="1">
    <citation type="journal article" date="2010" name="Cell">
        <title>The genome of Naegleria gruberi illuminates early eukaryotic versatility.</title>
        <authorList>
            <person name="Fritz-Laylin L.K."/>
            <person name="Prochnik S.E."/>
            <person name="Ginger M.L."/>
            <person name="Dacks J.B."/>
            <person name="Carpenter M.L."/>
            <person name="Field M.C."/>
            <person name="Kuo A."/>
            <person name="Paredez A."/>
            <person name="Chapman J."/>
            <person name="Pham J."/>
            <person name="Shu S."/>
            <person name="Neupane R."/>
            <person name="Cipriano M."/>
            <person name="Mancuso J."/>
            <person name="Tu H."/>
            <person name="Salamov A."/>
            <person name="Lindquist E."/>
            <person name="Shapiro H."/>
            <person name="Lucas S."/>
            <person name="Grigoriev I.V."/>
            <person name="Cande W.Z."/>
            <person name="Fulton C."/>
            <person name="Rokhsar D.S."/>
            <person name="Dawson S.C."/>
        </authorList>
    </citation>
    <scope>NUCLEOTIDE SEQUENCE [LARGE SCALE GENOMIC DNA]</scope>
    <source>
        <strain evidence="2 3">NEG-M</strain>
    </source>
</reference>
<gene>
    <name evidence="2" type="ORF">NAEGRDRAFT_53421</name>
</gene>
<sequence>MKKTIQVSLLIVVVVVAVLLTVVCAQFELGGLSFHAVVDEEDPYYNGKIVYNNQVVDDPEELKKILISKQPIPSRLSTNNDKIDCQELILQKVSSLFFKKQTEEYGLCTQFKECMFKYARDVVLHLLQVFEMKAELEFPTGKTVLNLVMNRIDKLAKETYINFQSDNDKILQSKECTSTGSDKWIKPLFSFNGNVYTNPCKAAQDEASHPLTDISFHFQHTTMEFDFPKQPRSSVPKRILLKHYLQIVIRIIKCIKTYLKDQCILSTDSRILDHAQSQLELIILDLDQIPLPEMNSNHSNEFIEQVLQLQKDTIQNIKVILEQVSRHFA</sequence>
<dbReference type="InParanoid" id="D2VZ62"/>
<dbReference type="KEGG" id="ngr:NAEGRDRAFT_53421"/>